<name>A0A6P1M4Y6_9BACT</name>
<evidence type="ECO:0008006" key="3">
    <source>
        <dbReference type="Google" id="ProtNLM"/>
    </source>
</evidence>
<dbReference type="PROSITE" id="PS00290">
    <property type="entry name" value="IG_MHC"/>
    <property type="match status" value="1"/>
</dbReference>
<dbReference type="KEGG" id="taer:GT409_00875"/>
<keyword evidence="2" id="KW-1185">Reference proteome</keyword>
<evidence type="ECO:0000313" key="1">
    <source>
        <dbReference type="EMBL" id="QHI68063.1"/>
    </source>
</evidence>
<reference evidence="1 2" key="1">
    <citation type="submission" date="2020-01" db="EMBL/GenBank/DDBJ databases">
        <title>Ponticoccus aerotolerans gen. nov., sp. nov., an anaerobic bacterium and proposal of Ponticoccusceae fam. nov., Ponticoccusles ord. nov. and Ponticoccuse classis nov. in the phylum Kiritimatiellaeota.</title>
        <authorList>
            <person name="Zhou L.Y."/>
            <person name="Du Z.J."/>
        </authorList>
    </citation>
    <scope>NUCLEOTIDE SEQUENCE [LARGE SCALE GENOMIC DNA]</scope>
    <source>
        <strain evidence="1 2">S-5007</strain>
    </source>
</reference>
<dbReference type="Proteomes" id="UP000464954">
    <property type="component" value="Chromosome"/>
</dbReference>
<dbReference type="EMBL" id="CP047593">
    <property type="protein sequence ID" value="QHI68063.1"/>
    <property type="molecule type" value="Genomic_DNA"/>
</dbReference>
<organism evidence="1 2">
    <name type="scientific">Tichowtungia aerotolerans</name>
    <dbReference type="NCBI Taxonomy" id="2697043"/>
    <lineage>
        <taxon>Bacteria</taxon>
        <taxon>Pseudomonadati</taxon>
        <taxon>Kiritimatiellota</taxon>
        <taxon>Tichowtungiia</taxon>
        <taxon>Tichowtungiales</taxon>
        <taxon>Tichowtungiaceae</taxon>
        <taxon>Tichowtungia</taxon>
    </lineage>
</organism>
<protein>
    <recommendedName>
        <fullName evidence="3">Sulfotransferase</fullName>
    </recommendedName>
</protein>
<dbReference type="AlphaFoldDB" id="A0A6P1M4Y6"/>
<accession>A0A6P1M4Y6</accession>
<dbReference type="Gene3D" id="3.40.50.300">
    <property type="entry name" value="P-loop containing nucleotide triphosphate hydrolases"/>
    <property type="match status" value="1"/>
</dbReference>
<gene>
    <name evidence="1" type="ORF">GT409_00875</name>
</gene>
<dbReference type="InterPro" id="IPR027417">
    <property type="entry name" value="P-loop_NTPase"/>
</dbReference>
<evidence type="ECO:0000313" key="2">
    <source>
        <dbReference type="Proteomes" id="UP000464954"/>
    </source>
</evidence>
<dbReference type="RefSeq" id="WP_160626097.1">
    <property type="nucleotide sequence ID" value="NZ_CP047593.1"/>
</dbReference>
<sequence>MNNLLLFYRKLRWRLSSYDAFIWFFWLQPYLRPHVVSKKSDLLIEGYPRSGNTFACTAFHVAQPSPVTVASHLHCPGHLKRALRLDIPCMILIRRPLDAISSMVIFYQCKFPIRQAIREYIDFYEAVFMFRQRLFVVSFEEVRSDFGAAIQRFNLRFGTDFLPFDNTEENCQKCFALIDEAFSERYGEVQEGKSLYRITKPVEERSTLKERVMEKLQSDEFRDELHRANNIYNAIVSGAESHE</sequence>
<proteinExistence type="predicted"/>
<dbReference type="InterPro" id="IPR003006">
    <property type="entry name" value="Ig/MHC_CS"/>
</dbReference>
<dbReference type="SUPFAM" id="SSF52540">
    <property type="entry name" value="P-loop containing nucleoside triphosphate hydrolases"/>
    <property type="match status" value="1"/>
</dbReference>